<reference evidence="2" key="1">
    <citation type="submission" date="2011-04" db="EMBL/GenBank/DDBJ databases">
        <title>Evolution of plant cell wall degrading machinery underlies the functional diversity of forest fungi.</title>
        <authorList>
            <consortium name="US DOE Joint Genome Institute (JGI-PGF)"/>
            <person name="Eastwood D.C."/>
            <person name="Floudas D."/>
            <person name="Binder M."/>
            <person name="Majcherczyk A."/>
            <person name="Schneider P."/>
            <person name="Aerts A."/>
            <person name="Asiegbu F.O."/>
            <person name="Baker S.E."/>
            <person name="Barry K."/>
            <person name="Bendiksby M."/>
            <person name="Blumentritt M."/>
            <person name="Coutinho P.M."/>
            <person name="Cullen D."/>
            <person name="Cullen D."/>
            <person name="Gathman A."/>
            <person name="Goodell B."/>
            <person name="Henrissat B."/>
            <person name="Ihrmark K."/>
            <person name="Kauserud H."/>
            <person name="Kohler A."/>
            <person name="LaButti K."/>
            <person name="Lapidus A."/>
            <person name="Lavin J.L."/>
            <person name="Lee Y.-H."/>
            <person name="Lindquist E."/>
            <person name="Lilly W."/>
            <person name="Lucas S."/>
            <person name="Morin E."/>
            <person name="Murat C."/>
            <person name="Oguiza J.A."/>
            <person name="Park J."/>
            <person name="Pisabarro A.G."/>
            <person name="Riley R."/>
            <person name="Rosling A."/>
            <person name="Salamov A."/>
            <person name="Schmidt O."/>
            <person name="Schmutz J."/>
            <person name="Skrede I."/>
            <person name="Stenlid J."/>
            <person name="Wiebenga A."/>
            <person name="Xie X."/>
            <person name="Kues U."/>
            <person name="Hibbett D.S."/>
            <person name="Hoffmeister D."/>
            <person name="Hogberg N."/>
            <person name="Martin F."/>
            <person name="Grigoriev I.V."/>
            <person name="Watkinson S.C."/>
        </authorList>
    </citation>
    <scope>NUCLEOTIDE SEQUENCE</scope>
    <source>
        <strain evidence="2">S7.9</strain>
    </source>
</reference>
<feature type="compositionally biased region" description="Polar residues" evidence="1">
    <location>
        <begin position="131"/>
        <end position="152"/>
    </location>
</feature>
<dbReference type="KEGG" id="sla:SERLADRAFT_418444"/>
<dbReference type="RefSeq" id="XP_007323814.1">
    <property type="nucleotide sequence ID" value="XM_007323752.1"/>
</dbReference>
<dbReference type="AlphaFoldDB" id="F8PBP3"/>
<gene>
    <name evidence="2" type="ORF">SERLADRAFT_418444</name>
</gene>
<organism>
    <name type="scientific">Serpula lacrymans var. lacrymans (strain S7.9)</name>
    <name type="common">Dry rot fungus</name>
    <dbReference type="NCBI Taxonomy" id="578457"/>
    <lineage>
        <taxon>Eukaryota</taxon>
        <taxon>Fungi</taxon>
        <taxon>Dikarya</taxon>
        <taxon>Basidiomycota</taxon>
        <taxon>Agaricomycotina</taxon>
        <taxon>Agaricomycetes</taxon>
        <taxon>Agaricomycetidae</taxon>
        <taxon>Boletales</taxon>
        <taxon>Coniophorineae</taxon>
        <taxon>Serpulaceae</taxon>
        <taxon>Serpula</taxon>
    </lineage>
</organism>
<dbReference type="EMBL" id="GL945443">
    <property type="protein sequence ID" value="EGO19681.1"/>
    <property type="molecule type" value="Genomic_DNA"/>
</dbReference>
<evidence type="ECO:0000256" key="1">
    <source>
        <dbReference type="SAM" id="MobiDB-lite"/>
    </source>
</evidence>
<proteinExistence type="predicted"/>
<accession>F8PBP3</accession>
<dbReference type="HOGENOM" id="CLU_111214_0_0_1"/>
<feature type="region of interest" description="Disordered" evidence="1">
    <location>
        <begin position="126"/>
        <end position="153"/>
    </location>
</feature>
<dbReference type="Proteomes" id="UP000008064">
    <property type="component" value="Unassembled WGS sequence"/>
</dbReference>
<feature type="compositionally biased region" description="Basic and acidic residues" evidence="1">
    <location>
        <begin position="184"/>
        <end position="195"/>
    </location>
</feature>
<feature type="region of interest" description="Disordered" evidence="1">
    <location>
        <begin position="170"/>
        <end position="195"/>
    </location>
</feature>
<evidence type="ECO:0000313" key="2">
    <source>
        <dbReference type="EMBL" id="EGO19681.1"/>
    </source>
</evidence>
<protein>
    <submittedName>
        <fullName evidence="2">Uncharacterized protein</fullName>
    </submittedName>
</protein>
<sequence>MLKRSRPVSPPPTSLPIFAPDDPMLPFKRDMREEDIYGSRMKRKRLGPDLSGVSTNSRSGSGGVESDGEEWLEDPAGPSQGDPSSDTGVVTRDEGVSQSYKQANSILREIHVLSHHRQIFSSSSSVASGSTFNAYSSPPTSHSNSPEKTSIYLQPPGFFSSSGAYFPNTYPSSSLHSSPSAFGEKSEGHEVQSVTKRYENQNKLLGSLFLSRRRELSFEPSDTCAPNMLTHGQG</sequence>
<feature type="compositionally biased region" description="Low complexity" evidence="1">
    <location>
        <begin position="171"/>
        <end position="180"/>
    </location>
</feature>
<feature type="compositionally biased region" description="Basic and acidic residues" evidence="1">
    <location>
        <begin position="27"/>
        <end position="37"/>
    </location>
</feature>
<name>F8PBP3_SERL9</name>
<dbReference type="GeneID" id="18813704"/>
<feature type="region of interest" description="Disordered" evidence="1">
    <location>
        <begin position="1"/>
        <end position="97"/>
    </location>
</feature>
<dbReference type="OrthoDB" id="3262473at2759"/>